<dbReference type="EC" id="1.14.19.1" evidence="12"/>
<evidence type="ECO:0000256" key="9">
    <source>
        <dbReference type="ARBA" id="ARBA00023136"/>
    </source>
</evidence>
<keyword evidence="6 12" id="KW-0560">Oxidoreductase</keyword>
<evidence type="ECO:0000256" key="6">
    <source>
        <dbReference type="ARBA" id="ARBA00023002"/>
    </source>
</evidence>
<proteinExistence type="predicted"/>
<accession>A0A160VER7</accession>
<keyword evidence="9" id="KW-0472">Membrane</keyword>
<name>A0A160VER7_9ZZZZ</name>
<keyword evidence="5" id="KW-1133">Transmembrane helix</keyword>
<dbReference type="GO" id="GO:0016020">
    <property type="term" value="C:membrane"/>
    <property type="evidence" value="ECO:0007669"/>
    <property type="project" value="UniProtKB-SubCell"/>
</dbReference>
<evidence type="ECO:0000256" key="3">
    <source>
        <dbReference type="ARBA" id="ARBA00022692"/>
    </source>
</evidence>
<dbReference type="Pfam" id="PF00487">
    <property type="entry name" value="FA_desaturase"/>
    <property type="match status" value="1"/>
</dbReference>
<dbReference type="CDD" id="cd03505">
    <property type="entry name" value="Delta9-FADS-like"/>
    <property type="match status" value="1"/>
</dbReference>
<evidence type="ECO:0000259" key="11">
    <source>
        <dbReference type="Pfam" id="PF00487"/>
    </source>
</evidence>
<protein>
    <submittedName>
        <fullName evidence="12">Fatty acid desaturase Delta-9 fatty acid desaturase</fullName>
        <ecNumber evidence="12">1.14.19.1</ecNumber>
    </submittedName>
</protein>
<dbReference type="InterPro" id="IPR005804">
    <property type="entry name" value="FA_desaturase_dom"/>
</dbReference>
<keyword evidence="8" id="KW-0443">Lipid metabolism</keyword>
<evidence type="ECO:0000256" key="5">
    <source>
        <dbReference type="ARBA" id="ARBA00022989"/>
    </source>
</evidence>
<dbReference type="PANTHER" id="PTHR11351:SF31">
    <property type="entry name" value="DESATURASE 1, ISOFORM A-RELATED"/>
    <property type="match status" value="1"/>
</dbReference>
<sequence>MAIVIFFTGHWFSSLFSQTFFLHRYSAHQMFKMNKFWERFFHIFTFISQGSSYLNARGYAILHRLHHLHSDTSNDPHSPSHFKSVFGMMWRTKKIYSDLTNNRMKVKKSLLINIPNWHSLESIADNWITRIAWGTFYVLFYILFTPSWWLFLLLPIHFLMGPIHGAIVNWCGHKYGYRNFKNIKDKSKNTLPFDFLTLGELFQNNHHRFPNRLNFGVRKWEFDPIYPIIRLFDKLSIIQIVKEKKNYLVNRVKTLNSSSK</sequence>
<evidence type="ECO:0000256" key="10">
    <source>
        <dbReference type="ARBA" id="ARBA00023160"/>
    </source>
</evidence>
<reference evidence="12" key="1">
    <citation type="submission" date="2015-10" db="EMBL/GenBank/DDBJ databases">
        <authorList>
            <person name="Gilbert D.G."/>
        </authorList>
    </citation>
    <scope>NUCLEOTIDE SEQUENCE</scope>
</reference>
<comment type="subcellular location">
    <subcellularLocation>
        <location evidence="1">Membrane</location>
        <topology evidence="1">Multi-pass membrane protein</topology>
    </subcellularLocation>
</comment>
<keyword evidence="2" id="KW-0444">Lipid biosynthesis</keyword>
<dbReference type="InterPro" id="IPR015876">
    <property type="entry name" value="Acyl-CoA_DS"/>
</dbReference>
<dbReference type="GO" id="GO:0006633">
    <property type="term" value="P:fatty acid biosynthetic process"/>
    <property type="evidence" value="ECO:0007669"/>
    <property type="project" value="UniProtKB-KW"/>
</dbReference>
<evidence type="ECO:0000256" key="4">
    <source>
        <dbReference type="ARBA" id="ARBA00022832"/>
    </source>
</evidence>
<dbReference type="GO" id="GO:0004768">
    <property type="term" value="F:stearoyl-CoA 9-desaturase activity"/>
    <property type="evidence" value="ECO:0007669"/>
    <property type="project" value="UniProtKB-EC"/>
</dbReference>
<dbReference type="EMBL" id="FAXC01000150">
    <property type="protein sequence ID" value="CUV08985.1"/>
    <property type="molecule type" value="Genomic_DNA"/>
</dbReference>
<dbReference type="AlphaFoldDB" id="A0A160VER7"/>
<dbReference type="PANTHER" id="PTHR11351">
    <property type="entry name" value="ACYL-COA DESATURASE"/>
    <property type="match status" value="1"/>
</dbReference>
<evidence type="ECO:0000256" key="8">
    <source>
        <dbReference type="ARBA" id="ARBA00023098"/>
    </source>
</evidence>
<feature type="domain" description="Fatty acid desaturase" evidence="11">
    <location>
        <begin position="5"/>
        <end position="230"/>
    </location>
</feature>
<evidence type="ECO:0000313" key="12">
    <source>
        <dbReference type="EMBL" id="CUV08985.1"/>
    </source>
</evidence>
<gene>
    <name evidence="12" type="ORF">MGWOODY_Mmi410</name>
</gene>
<evidence type="ECO:0000256" key="7">
    <source>
        <dbReference type="ARBA" id="ARBA00023004"/>
    </source>
</evidence>
<keyword evidence="7" id="KW-0408">Iron</keyword>
<evidence type="ECO:0000256" key="2">
    <source>
        <dbReference type="ARBA" id="ARBA00022516"/>
    </source>
</evidence>
<evidence type="ECO:0000256" key="1">
    <source>
        <dbReference type="ARBA" id="ARBA00004141"/>
    </source>
</evidence>
<organism evidence="12">
    <name type="scientific">hydrothermal vent metagenome</name>
    <dbReference type="NCBI Taxonomy" id="652676"/>
    <lineage>
        <taxon>unclassified sequences</taxon>
        <taxon>metagenomes</taxon>
        <taxon>ecological metagenomes</taxon>
    </lineage>
</organism>
<keyword evidence="3" id="KW-0812">Transmembrane</keyword>
<keyword evidence="4" id="KW-0276">Fatty acid metabolism</keyword>
<keyword evidence="10" id="KW-0275">Fatty acid biosynthesis</keyword>